<dbReference type="SMART" id="SM00329">
    <property type="entry name" value="BPI2"/>
    <property type="match status" value="1"/>
</dbReference>
<dbReference type="InterPro" id="IPR017942">
    <property type="entry name" value="Lipid-bd_serum_glycop_N"/>
</dbReference>
<organism evidence="4 5">
    <name type="scientific">Canis lupus familiaris</name>
    <name type="common">Dog</name>
    <name type="synonym">Canis familiaris</name>
    <dbReference type="NCBI Taxonomy" id="9615"/>
    <lineage>
        <taxon>Eukaryota</taxon>
        <taxon>Metazoa</taxon>
        <taxon>Chordata</taxon>
        <taxon>Craniata</taxon>
        <taxon>Vertebrata</taxon>
        <taxon>Euteleostomi</taxon>
        <taxon>Mammalia</taxon>
        <taxon>Eutheria</taxon>
        <taxon>Laurasiatheria</taxon>
        <taxon>Carnivora</taxon>
        <taxon>Caniformia</taxon>
        <taxon>Canidae</taxon>
        <taxon>Canis</taxon>
    </lineage>
</organism>
<comment type="similarity">
    <text evidence="1">Belongs to the BPI/LBP/Plunc superfamily. BPI/LBP family.</text>
</comment>
<feature type="compositionally biased region" description="Pro residues" evidence="2">
    <location>
        <begin position="475"/>
        <end position="489"/>
    </location>
</feature>
<evidence type="ECO:0000259" key="3">
    <source>
        <dbReference type="SMART" id="SM00329"/>
    </source>
</evidence>
<evidence type="ECO:0000256" key="1">
    <source>
        <dbReference type="ARBA" id="ARBA00007292"/>
    </source>
</evidence>
<reference evidence="4" key="2">
    <citation type="submission" date="2025-08" db="UniProtKB">
        <authorList>
            <consortium name="Ensembl"/>
        </authorList>
    </citation>
    <scope>IDENTIFICATION</scope>
</reference>
<dbReference type="InterPro" id="IPR001124">
    <property type="entry name" value="Lipid-bd_serum_glycop_C"/>
</dbReference>
<dbReference type="Gene3D" id="3.15.10.10">
    <property type="entry name" value="Bactericidal permeability-increasing protein, domain 1"/>
    <property type="match status" value="1"/>
</dbReference>
<reference evidence="4" key="1">
    <citation type="submission" date="2019-03" db="EMBL/GenBank/DDBJ databases">
        <authorList>
            <person name="Warren W.C."/>
            <person name="Johnson G.S."/>
        </authorList>
    </citation>
    <scope>NUCLEOTIDE SEQUENCE [LARGE SCALE GENOMIC DNA]</scope>
    <source>
        <strain evidence="4">Basenji</strain>
    </source>
</reference>
<dbReference type="SUPFAM" id="SSF55394">
    <property type="entry name" value="Bactericidal permeability-increasing protein, BPI"/>
    <property type="match status" value="2"/>
</dbReference>
<feature type="region of interest" description="Disordered" evidence="2">
    <location>
        <begin position="474"/>
        <end position="505"/>
    </location>
</feature>
<evidence type="ECO:0000313" key="4">
    <source>
        <dbReference type="Ensembl" id="ENSCAFP00030028264.1"/>
    </source>
</evidence>
<dbReference type="GO" id="GO:0008289">
    <property type="term" value="F:lipid binding"/>
    <property type="evidence" value="ECO:0007669"/>
    <property type="project" value="InterPro"/>
</dbReference>
<dbReference type="InterPro" id="IPR017943">
    <property type="entry name" value="Bactericidal_perm-incr_a/b_dom"/>
</dbReference>
<dbReference type="Pfam" id="PF02886">
    <property type="entry name" value="LBP_BPI_CETP_C"/>
    <property type="match status" value="1"/>
</dbReference>
<accession>A0A8C0NSU0</accession>
<dbReference type="PANTHER" id="PTHR46019">
    <property type="entry name" value="BPI FOLD-CONTAINING FAMILY B MEMBER 4-RELATED"/>
    <property type="match status" value="1"/>
</dbReference>
<dbReference type="Proteomes" id="UP000694429">
    <property type="component" value="Chromosome 24"/>
</dbReference>
<dbReference type="InterPro" id="IPR051660">
    <property type="entry name" value="BPI_fold-BPI/LBP"/>
</dbReference>
<sequence length="505" mass="54533">MGVSGRAGITMQGLQPLGWVGFKQARRGMLWTSSLMPVPTPAHRSWGAVARMAMAQAYRLDLLLALLLPVVGALMPGTVVRLNEAVLSYVSEIGTAPLQQALRVTVPYFLDWNEEVHQPTRIQTLNVHVPHFHLKFIADFGVRMLVAANFTFKVFRVPEPLKLVLPVVLLADAQVAQGSIRTPVVSISACFALFNSAAVLDGSTSVAPGLLVLVQNHIKAVLRNKLCLSISNLVQGLNVHLGTLIGLNPVGPESQIRYSMTNAPNITKDYISLDISAILFLLGKPIVLPVDVTHFVLPPNVGADGAMATVGLSQDLFDSALLLLQKAGALNLDITGQLKSEDNLLNTSVLGQLIPEVARRFPEPMPVTLKVRLGATPVATLRTNNATLQLQPFVEVQAVTSNSAFQSLFSFDVVVNLDLQLSVSKVKLQGTTSVLGDIQLTVRSSNVGFVDTNQMRPLMDTVFKRPLLDHLNGEPCPPRQVAPWPPPDPHLLQAPFRPSSALPGL</sequence>
<dbReference type="Gene3D" id="3.15.20.10">
    <property type="entry name" value="Bactericidal permeability-increasing protein, domain 2"/>
    <property type="match status" value="1"/>
</dbReference>
<dbReference type="Ensembl" id="ENSCAFT00030032402.1">
    <property type="protein sequence ID" value="ENSCAFP00030028264.1"/>
    <property type="gene ID" value="ENSCAFG00030017449.1"/>
</dbReference>
<protein>
    <recommendedName>
        <fullName evidence="3">Lipid-binding serum glycoprotein C-terminal domain-containing protein</fullName>
    </recommendedName>
</protein>
<dbReference type="PANTHER" id="PTHR46019:SF1">
    <property type="entry name" value="BPI FOLD-CONTAINING FAMILY B MEMBER 2"/>
    <property type="match status" value="1"/>
</dbReference>
<evidence type="ECO:0000256" key="2">
    <source>
        <dbReference type="SAM" id="MobiDB-lite"/>
    </source>
</evidence>
<proteinExistence type="inferred from homology"/>
<evidence type="ECO:0000313" key="5">
    <source>
        <dbReference type="Proteomes" id="UP000694429"/>
    </source>
</evidence>
<dbReference type="Pfam" id="PF01273">
    <property type="entry name" value="LBP_BPI_CETP"/>
    <property type="match status" value="1"/>
</dbReference>
<name>A0A8C0NSU0_CANLF</name>
<feature type="domain" description="Lipid-binding serum glycoprotein C-terminal" evidence="3">
    <location>
        <begin position="302"/>
        <end position="494"/>
    </location>
</feature>
<dbReference type="AlphaFoldDB" id="A0A8C0NSU0"/>